<name>A0A5R8QDA2_9FIRM</name>
<dbReference type="AlphaFoldDB" id="A0A5R8QDA2"/>
<evidence type="ECO:0000256" key="6">
    <source>
        <dbReference type="ARBA" id="ARBA00022679"/>
    </source>
</evidence>
<keyword evidence="6 11" id="KW-0808">Transferase</keyword>
<dbReference type="Pfam" id="PF00343">
    <property type="entry name" value="Phosphorylase"/>
    <property type="match status" value="1"/>
</dbReference>
<evidence type="ECO:0000256" key="1">
    <source>
        <dbReference type="ARBA" id="ARBA00001275"/>
    </source>
</evidence>
<protein>
    <recommendedName>
        <fullName evidence="11">Alpha-1,4 glucan phosphorylase</fullName>
        <ecNumber evidence="11">2.4.1.1</ecNumber>
    </recommendedName>
</protein>
<dbReference type="PANTHER" id="PTHR11468">
    <property type="entry name" value="GLYCOGEN PHOSPHORYLASE"/>
    <property type="match status" value="1"/>
</dbReference>
<comment type="similarity">
    <text evidence="3 11">Belongs to the glycogen phosphorylase family.</text>
</comment>
<dbReference type="GO" id="GO:0005737">
    <property type="term" value="C:cytoplasm"/>
    <property type="evidence" value="ECO:0007669"/>
    <property type="project" value="TreeGrafter"/>
</dbReference>
<gene>
    <name evidence="12" type="ORF">FEZ08_05945</name>
</gene>
<evidence type="ECO:0000256" key="2">
    <source>
        <dbReference type="ARBA" id="ARBA00001933"/>
    </source>
</evidence>
<comment type="function">
    <text evidence="11">Allosteric enzyme that catalyzes the rate-limiting step in glycogen catabolism, the phosphorolytic cleavage of glycogen to produce glucose-1-phosphate, and plays a central role in maintaining cellular and organismal glucose homeostasis.</text>
</comment>
<comment type="function">
    <text evidence="9">Phosphorylase is an important allosteric enzyme in carbohydrate metabolism. Enzymes from different sources differ in their regulatory mechanisms and in their natural substrates. However, all known phosphorylases share catalytic and structural properties.</text>
</comment>
<keyword evidence="4" id="KW-0021">Allosteric enzyme</keyword>
<dbReference type="InterPro" id="IPR035090">
    <property type="entry name" value="Pyridoxal_P_attach_site"/>
</dbReference>
<dbReference type="GO" id="GO:0005980">
    <property type="term" value="P:glycogen catabolic process"/>
    <property type="evidence" value="ECO:0007669"/>
    <property type="project" value="UniProtKB-ARBA"/>
</dbReference>
<comment type="cofactor">
    <cofactor evidence="2 11">
        <name>pyridoxal 5'-phosphate</name>
        <dbReference type="ChEBI" id="CHEBI:597326"/>
    </cofactor>
</comment>
<dbReference type="Proteomes" id="UP000306912">
    <property type="component" value="Unassembled WGS sequence"/>
</dbReference>
<dbReference type="FunCoup" id="A0A5R8QDA2">
    <property type="interactions" value="252"/>
</dbReference>
<dbReference type="InterPro" id="IPR011833">
    <property type="entry name" value="Glycg_phsphrylas"/>
</dbReference>
<evidence type="ECO:0000256" key="9">
    <source>
        <dbReference type="ARBA" id="ARBA00025174"/>
    </source>
</evidence>
<keyword evidence="8 11" id="KW-0119">Carbohydrate metabolism</keyword>
<dbReference type="CDD" id="cd04300">
    <property type="entry name" value="GT35_Glycogen_Phosphorylase"/>
    <property type="match status" value="1"/>
</dbReference>
<dbReference type="InParanoid" id="A0A5R8QDA2"/>
<sequence>MAEIYNYKQTFVDTLQQLYGKELEYTTNRERYNALARIIRIYAGDNWRESKEAIIQSNQKQVYYFSMEFLMGRLLTNNLMNLGIYNDVADSLAELGIDINDLENAEDDAGLGNGGLGRLAACFLDSIASLGYPGQGNSIRYQYGFFKQNIRDGYQQETVDPWLLDGKYEWEINRYDEAVEIGYGGYTSITHNEEGNAQVEYVPETKILAVPYDVPVIGQGTKTTNTLRLWKAEPFYDYPIAGGSFEDYEHDTRSITNFLYPDDSTHEGRKLRLKQQYFFSSAGVHWLLERFLYENTSFDTLPDKIVIQINDTHPTLVIPELMRLLLDEYGYTWERAWDIVSNAVAYTNHTILAEALESWPVEYVSELFPRVYQIIEEIDRRFRTLLFNTYGDDRDKIERLAIISGGQVRMAYLAIVGSFSVNGVAALHTEILKNQEMRDFYDLFPEKFNNKTNGVTHRRWFAYANPELAALVTSKIGDAWLKHPEDEFKKLLNYKDDIQFRNDFMAIKKQHKEKLAKHIEAVTGVEVDVNSIFDIQIKRLHAYKRQLLNVLHIIYLYNRLKTDSTFKMQPRTFIFGAKSAPSYAFAKQVIKLINTVAERVNNDPATNHLLKVVFLPNYNVSQAELLFPAADVSEQISTAGKEASGTGNMKFMMNGALTIGTLDGANVEIDELVGDDNIVIFGMTDEEVDKLRSSNTYVSWDYYHNDPRIKAVLDLIAQPKILANNDKLSDTEFNLILDDLLMHNDSYFVLKDFASYIEAQERVDQLYQDQETWAKICIHNIAMSGFFSSDRTIEDYVRDIWHIEPIKFNQD</sequence>
<dbReference type="GO" id="GO:0030170">
    <property type="term" value="F:pyridoxal phosphate binding"/>
    <property type="evidence" value="ECO:0007669"/>
    <property type="project" value="InterPro"/>
</dbReference>
<dbReference type="OrthoDB" id="9760804at2"/>
<organism evidence="12 13">
    <name type="scientific">Culicoidibacter larvae</name>
    <dbReference type="NCBI Taxonomy" id="2579976"/>
    <lineage>
        <taxon>Bacteria</taxon>
        <taxon>Bacillati</taxon>
        <taxon>Bacillota</taxon>
        <taxon>Culicoidibacteria</taxon>
        <taxon>Culicoidibacterales</taxon>
        <taxon>Culicoidibacteraceae</taxon>
        <taxon>Culicoidibacter</taxon>
    </lineage>
</organism>
<comment type="catalytic activity">
    <reaction evidence="1 11">
        <text>[(1-&gt;4)-alpha-D-glucosyl](n) + phosphate = [(1-&gt;4)-alpha-D-glucosyl](n-1) + alpha-D-glucose 1-phosphate</text>
        <dbReference type="Rhea" id="RHEA:41732"/>
        <dbReference type="Rhea" id="RHEA-COMP:9584"/>
        <dbReference type="Rhea" id="RHEA-COMP:9586"/>
        <dbReference type="ChEBI" id="CHEBI:15444"/>
        <dbReference type="ChEBI" id="CHEBI:43474"/>
        <dbReference type="ChEBI" id="CHEBI:58601"/>
        <dbReference type="EC" id="2.4.1.1"/>
    </reaction>
</comment>
<evidence type="ECO:0000256" key="11">
    <source>
        <dbReference type="RuleBase" id="RU000587"/>
    </source>
</evidence>
<evidence type="ECO:0000313" key="13">
    <source>
        <dbReference type="Proteomes" id="UP000306912"/>
    </source>
</evidence>
<reference evidence="12 13" key="1">
    <citation type="submission" date="2019-05" db="EMBL/GenBank/DDBJ databases">
        <title>Culicoidintestinum kansasii gen. nov., sp. nov. from the gastrointestinal tract of the biting midge, Culicoides sonorensis.</title>
        <authorList>
            <person name="Neupane S."/>
            <person name="Ghosh A."/>
            <person name="Gunther S."/>
            <person name="Martin K."/>
            <person name="Zurek L."/>
        </authorList>
    </citation>
    <scope>NUCLEOTIDE SEQUENCE [LARGE SCALE GENOMIC DNA]</scope>
    <source>
        <strain evidence="12 13">CS-1</strain>
    </source>
</reference>
<keyword evidence="13" id="KW-1185">Reference proteome</keyword>
<feature type="modified residue" description="N6-(pyridoxal phosphate)lysine" evidence="10">
    <location>
        <position position="650"/>
    </location>
</feature>
<dbReference type="PANTHER" id="PTHR11468:SF3">
    <property type="entry name" value="GLYCOGEN PHOSPHORYLASE, LIVER FORM"/>
    <property type="match status" value="1"/>
</dbReference>
<dbReference type="EMBL" id="VBWP01000004">
    <property type="protein sequence ID" value="TLG74246.1"/>
    <property type="molecule type" value="Genomic_DNA"/>
</dbReference>
<evidence type="ECO:0000313" key="12">
    <source>
        <dbReference type="EMBL" id="TLG74246.1"/>
    </source>
</evidence>
<dbReference type="EC" id="2.4.1.1" evidence="11"/>
<dbReference type="InterPro" id="IPR000811">
    <property type="entry name" value="Glyco_trans_35"/>
</dbReference>
<evidence type="ECO:0000256" key="3">
    <source>
        <dbReference type="ARBA" id="ARBA00006047"/>
    </source>
</evidence>
<comment type="caution">
    <text evidence="12">The sequence shown here is derived from an EMBL/GenBank/DDBJ whole genome shotgun (WGS) entry which is preliminary data.</text>
</comment>
<dbReference type="NCBIfam" id="TIGR02093">
    <property type="entry name" value="P_ylase"/>
    <property type="match status" value="1"/>
</dbReference>
<evidence type="ECO:0000256" key="8">
    <source>
        <dbReference type="ARBA" id="ARBA00023277"/>
    </source>
</evidence>
<proteinExistence type="inferred from homology"/>
<dbReference type="FunFam" id="3.40.50.2000:FF:000003">
    <property type="entry name" value="Alpha-1,4 glucan phosphorylase"/>
    <property type="match status" value="1"/>
</dbReference>
<dbReference type="RefSeq" id="WP_138190798.1">
    <property type="nucleotide sequence ID" value="NZ_VBWP01000004.1"/>
</dbReference>
<dbReference type="PIRSF" id="PIRSF000460">
    <property type="entry name" value="Pprylas_GlgP"/>
    <property type="match status" value="1"/>
</dbReference>
<keyword evidence="7 10" id="KW-0663">Pyridoxal phosphate</keyword>
<keyword evidence="5 11" id="KW-0328">Glycosyltransferase</keyword>
<dbReference type="SUPFAM" id="SSF53756">
    <property type="entry name" value="UDP-Glycosyltransferase/glycogen phosphorylase"/>
    <property type="match status" value="1"/>
</dbReference>
<accession>A0A5R8QDA2</accession>
<evidence type="ECO:0000256" key="5">
    <source>
        <dbReference type="ARBA" id="ARBA00022676"/>
    </source>
</evidence>
<evidence type="ECO:0000256" key="4">
    <source>
        <dbReference type="ARBA" id="ARBA00022533"/>
    </source>
</evidence>
<evidence type="ECO:0000256" key="10">
    <source>
        <dbReference type="PIRSR" id="PIRSR000460-1"/>
    </source>
</evidence>
<dbReference type="PROSITE" id="PS00102">
    <property type="entry name" value="PHOSPHORYLASE"/>
    <property type="match status" value="1"/>
</dbReference>
<dbReference type="Gene3D" id="3.40.50.2000">
    <property type="entry name" value="Glycogen Phosphorylase B"/>
    <property type="match status" value="2"/>
</dbReference>
<dbReference type="GO" id="GO:0008184">
    <property type="term" value="F:glycogen phosphorylase activity"/>
    <property type="evidence" value="ECO:0007669"/>
    <property type="project" value="InterPro"/>
</dbReference>
<evidence type="ECO:0000256" key="7">
    <source>
        <dbReference type="ARBA" id="ARBA00022898"/>
    </source>
</evidence>